<evidence type="ECO:0000313" key="3">
    <source>
        <dbReference type="Proteomes" id="UP000823632"/>
    </source>
</evidence>
<comment type="caution">
    <text evidence="2">The sequence shown here is derived from an EMBL/GenBank/DDBJ whole genome shotgun (WGS) entry which is preliminary data.</text>
</comment>
<name>A0A9D9GZD0_9BACT</name>
<gene>
    <name evidence="2" type="ORF">IAC76_03105</name>
</gene>
<dbReference type="AlphaFoldDB" id="A0A9D9GZD0"/>
<evidence type="ECO:0000313" key="2">
    <source>
        <dbReference type="EMBL" id="MBO8430354.1"/>
    </source>
</evidence>
<keyword evidence="1" id="KW-0812">Transmembrane</keyword>
<reference evidence="2" key="1">
    <citation type="submission" date="2020-10" db="EMBL/GenBank/DDBJ databases">
        <authorList>
            <person name="Gilroy R."/>
        </authorList>
    </citation>
    <scope>NUCLEOTIDE SEQUENCE</scope>
    <source>
        <strain evidence="2">10192</strain>
    </source>
</reference>
<proteinExistence type="predicted"/>
<dbReference type="Proteomes" id="UP000823632">
    <property type="component" value="Unassembled WGS sequence"/>
</dbReference>
<reference evidence="2" key="2">
    <citation type="journal article" date="2021" name="PeerJ">
        <title>Extensive microbial diversity within the chicken gut microbiome revealed by metagenomics and culture.</title>
        <authorList>
            <person name="Gilroy R."/>
            <person name="Ravi A."/>
            <person name="Getino M."/>
            <person name="Pursley I."/>
            <person name="Horton D.L."/>
            <person name="Alikhan N.F."/>
            <person name="Baker D."/>
            <person name="Gharbi K."/>
            <person name="Hall N."/>
            <person name="Watson M."/>
            <person name="Adriaenssens E.M."/>
            <person name="Foster-Nyarko E."/>
            <person name="Jarju S."/>
            <person name="Secka A."/>
            <person name="Antonio M."/>
            <person name="Oren A."/>
            <person name="Chaudhuri R.R."/>
            <person name="La Ragione R."/>
            <person name="Hildebrand F."/>
            <person name="Pallen M.J."/>
        </authorList>
    </citation>
    <scope>NUCLEOTIDE SEQUENCE</scope>
    <source>
        <strain evidence="2">10192</strain>
    </source>
</reference>
<feature type="transmembrane region" description="Helical" evidence="1">
    <location>
        <begin position="293"/>
        <end position="313"/>
    </location>
</feature>
<keyword evidence="1" id="KW-0472">Membrane</keyword>
<keyword evidence="1" id="KW-1133">Transmembrane helix</keyword>
<sequence>MCAVISTNDGKQYQTPGFWPQTGAVIVGSMAGNMVSGLTKGVGPQLMNHMKELNKGVDTVELRKAVDSALESSGMTAKGVELIDVTGTGKKPKFSFPFKFPMGNTGEAVENAVENSTIAPKVTPNFKLKKALLTEMPAWLRKTPFGKLYISIIEDMLTNGNNACYLPKANKVVVNMEKLGTSAFHEIGHSINRNSSKFWKVIQKTRTPFMITASTIPLIGLLKRKKVEGEEPKNTVDKATTFIKDHCGVLTSAAFVPAVAEELKATHRGNKLAKQLLSPELYKKVVKTNRFGAATYILTAATAGVAAFVVSHVRDLCSKPKEIKHS</sequence>
<accession>A0A9D9GZD0</accession>
<dbReference type="EMBL" id="JADIND010000067">
    <property type="protein sequence ID" value="MBO8430354.1"/>
    <property type="molecule type" value="Genomic_DNA"/>
</dbReference>
<evidence type="ECO:0000256" key="1">
    <source>
        <dbReference type="SAM" id="Phobius"/>
    </source>
</evidence>
<protein>
    <submittedName>
        <fullName evidence="2">Uncharacterized protein</fullName>
    </submittedName>
</protein>
<organism evidence="2 3">
    <name type="scientific">Candidatus Scatousia excrementipullorum</name>
    <dbReference type="NCBI Taxonomy" id="2840936"/>
    <lineage>
        <taxon>Bacteria</taxon>
        <taxon>Candidatus Scatousia</taxon>
    </lineage>
</organism>